<dbReference type="PANTHER" id="PTHR18896">
    <property type="entry name" value="PHOSPHOLIPASE D"/>
    <property type="match status" value="1"/>
</dbReference>
<dbReference type="EMBL" id="BQNB010015365">
    <property type="protein sequence ID" value="GJT39177.1"/>
    <property type="molecule type" value="Genomic_DNA"/>
</dbReference>
<evidence type="ECO:0000313" key="4">
    <source>
        <dbReference type="EMBL" id="GJT39177.1"/>
    </source>
</evidence>
<reference evidence="4" key="2">
    <citation type="submission" date="2022-01" db="EMBL/GenBank/DDBJ databases">
        <authorList>
            <person name="Yamashiro T."/>
            <person name="Shiraishi A."/>
            <person name="Satake H."/>
            <person name="Nakayama K."/>
        </authorList>
    </citation>
    <scope>NUCLEOTIDE SEQUENCE</scope>
</reference>
<dbReference type="Gene3D" id="3.30.870.10">
    <property type="entry name" value="Endonuclease Chain A"/>
    <property type="match status" value="1"/>
</dbReference>
<keyword evidence="3" id="KW-1133">Transmembrane helix</keyword>
<dbReference type="InterPro" id="IPR015679">
    <property type="entry name" value="PLipase_D_fam"/>
</dbReference>
<evidence type="ECO:0000256" key="2">
    <source>
        <dbReference type="ARBA" id="ARBA00023098"/>
    </source>
</evidence>
<proteinExistence type="predicted"/>
<evidence type="ECO:0000256" key="1">
    <source>
        <dbReference type="ARBA" id="ARBA00022737"/>
    </source>
</evidence>
<protein>
    <submittedName>
        <fullName evidence="4">Phospholipase D delta</fullName>
    </submittedName>
</protein>
<reference evidence="4" key="1">
    <citation type="journal article" date="2022" name="Int. J. Mol. Sci.">
        <title>Draft Genome of Tanacetum Coccineum: Genomic Comparison of Closely Related Tanacetum-Family Plants.</title>
        <authorList>
            <person name="Yamashiro T."/>
            <person name="Shiraishi A."/>
            <person name="Nakayama K."/>
            <person name="Satake H."/>
        </authorList>
    </citation>
    <scope>NUCLEOTIDE SEQUENCE</scope>
</reference>
<dbReference type="Proteomes" id="UP001151760">
    <property type="component" value="Unassembled WGS sequence"/>
</dbReference>
<dbReference type="SUPFAM" id="SSF56024">
    <property type="entry name" value="Phospholipase D/nuclease"/>
    <property type="match status" value="1"/>
</dbReference>
<accession>A0ABQ5DJI1</accession>
<keyword evidence="3" id="KW-0472">Membrane</keyword>
<keyword evidence="3" id="KW-0812">Transmembrane</keyword>
<name>A0ABQ5DJI1_9ASTR</name>
<keyword evidence="5" id="KW-1185">Reference proteome</keyword>
<dbReference type="PANTHER" id="PTHR18896:SF160">
    <property type="entry name" value="PHOSPHOLIPASE D"/>
    <property type="match status" value="1"/>
</dbReference>
<keyword evidence="2" id="KW-0443">Lipid metabolism</keyword>
<organism evidence="4 5">
    <name type="scientific">Tanacetum coccineum</name>
    <dbReference type="NCBI Taxonomy" id="301880"/>
    <lineage>
        <taxon>Eukaryota</taxon>
        <taxon>Viridiplantae</taxon>
        <taxon>Streptophyta</taxon>
        <taxon>Embryophyta</taxon>
        <taxon>Tracheophyta</taxon>
        <taxon>Spermatophyta</taxon>
        <taxon>Magnoliopsida</taxon>
        <taxon>eudicotyledons</taxon>
        <taxon>Gunneridae</taxon>
        <taxon>Pentapetalae</taxon>
        <taxon>asterids</taxon>
        <taxon>campanulids</taxon>
        <taxon>Asterales</taxon>
        <taxon>Asteraceae</taxon>
        <taxon>Asteroideae</taxon>
        <taxon>Anthemideae</taxon>
        <taxon>Anthemidinae</taxon>
        <taxon>Tanacetum</taxon>
    </lineage>
</organism>
<evidence type="ECO:0000256" key="3">
    <source>
        <dbReference type="SAM" id="Phobius"/>
    </source>
</evidence>
<gene>
    <name evidence="4" type="ORF">Tco_0939042</name>
</gene>
<feature type="transmembrane region" description="Helical" evidence="3">
    <location>
        <begin position="100"/>
        <end position="120"/>
    </location>
</feature>
<evidence type="ECO:0000313" key="5">
    <source>
        <dbReference type="Proteomes" id="UP001151760"/>
    </source>
</evidence>
<comment type="caution">
    <text evidence="4">The sequence shown here is derived from an EMBL/GenBank/DDBJ whole genome shotgun (WGS) entry which is preliminary data.</text>
</comment>
<sequence>MVQYFLTVLGFQIQTDYKVINMDQWMGFCRFCKEGLLVEKDFDISDEAGGSGQWLYRELGKYAEIEGYDPKNMTISLFSPVKKELTHEGFFKVPSKRWHFIVLFLCVFIKSIASNGWAYLACKKCGRIAKEVDAAKAASIPKNSRMQQLWNCKTLITAKNIVIEKSIQTTYIQAIRSTQHFIYIENQYFIGSSYAWSYENAGADNLIPMELAQKIASKIKNKERFAVYVVIPMC</sequence>
<keyword evidence="1" id="KW-0677">Repeat</keyword>